<dbReference type="OrthoDB" id="8374021at2"/>
<keyword evidence="3" id="KW-1185">Reference proteome</keyword>
<protein>
    <submittedName>
        <fullName evidence="2">Putative zinc-finger</fullName>
    </submittedName>
</protein>
<gene>
    <name evidence="2" type="ORF">SAMN02982931_03921</name>
</gene>
<name>A0A1G6DZ09_9HYPH</name>
<evidence type="ECO:0000313" key="2">
    <source>
        <dbReference type="EMBL" id="SDB50427.1"/>
    </source>
</evidence>
<feature type="domain" description="Putative zinc-finger" evidence="1">
    <location>
        <begin position="4"/>
        <end position="38"/>
    </location>
</feature>
<accession>A0A1G6DZ09</accession>
<dbReference type="Proteomes" id="UP000199071">
    <property type="component" value="Unassembled WGS sequence"/>
</dbReference>
<dbReference type="GO" id="GO:0008270">
    <property type="term" value="F:zinc ion binding"/>
    <property type="evidence" value="ECO:0007669"/>
    <property type="project" value="UniProtKB-KW"/>
</dbReference>
<keyword evidence="2" id="KW-0479">Metal-binding</keyword>
<dbReference type="Pfam" id="PF13490">
    <property type="entry name" value="zf-HC2"/>
    <property type="match status" value="1"/>
</dbReference>
<dbReference type="AlphaFoldDB" id="A0A1G6DZ09"/>
<organism evidence="2 3">
    <name type="scientific">Bauldia litoralis</name>
    <dbReference type="NCBI Taxonomy" id="665467"/>
    <lineage>
        <taxon>Bacteria</taxon>
        <taxon>Pseudomonadati</taxon>
        <taxon>Pseudomonadota</taxon>
        <taxon>Alphaproteobacteria</taxon>
        <taxon>Hyphomicrobiales</taxon>
        <taxon>Kaistiaceae</taxon>
        <taxon>Bauldia</taxon>
    </lineage>
</organism>
<evidence type="ECO:0000259" key="1">
    <source>
        <dbReference type="Pfam" id="PF13490"/>
    </source>
</evidence>
<dbReference type="EMBL" id="FMXQ01000009">
    <property type="protein sequence ID" value="SDB50427.1"/>
    <property type="molecule type" value="Genomic_DNA"/>
</dbReference>
<dbReference type="STRING" id="665467.SAMN02982931_03921"/>
<reference evidence="2 3" key="1">
    <citation type="submission" date="2016-10" db="EMBL/GenBank/DDBJ databases">
        <authorList>
            <person name="de Groot N.N."/>
        </authorList>
    </citation>
    <scope>NUCLEOTIDE SEQUENCE [LARGE SCALE GENOMIC DNA]</scope>
    <source>
        <strain evidence="2 3">ATCC 35022</strain>
    </source>
</reference>
<keyword evidence="2" id="KW-0862">Zinc</keyword>
<sequence>MLTCRDVSEKTNDYLDGTLGFWPRANLRMHLLLCKHCRAFVGQMQATIRFIDRHGYTLMPEELPSKPLVEAFRQRAAAGDRPRPPE</sequence>
<dbReference type="InterPro" id="IPR027383">
    <property type="entry name" value="Znf_put"/>
</dbReference>
<evidence type="ECO:0000313" key="3">
    <source>
        <dbReference type="Proteomes" id="UP000199071"/>
    </source>
</evidence>
<keyword evidence="2" id="KW-0863">Zinc-finger</keyword>
<proteinExistence type="predicted"/>